<feature type="transmembrane region" description="Helical" evidence="1">
    <location>
        <begin position="71"/>
        <end position="90"/>
    </location>
</feature>
<feature type="transmembrane region" description="Helical" evidence="1">
    <location>
        <begin position="12"/>
        <end position="30"/>
    </location>
</feature>
<dbReference type="Proteomes" id="UP001172142">
    <property type="component" value="Unassembled WGS sequence"/>
</dbReference>
<keyword evidence="1" id="KW-0812">Transmembrane</keyword>
<name>A0ABT8NA90_9BACL</name>
<feature type="transmembrane region" description="Helical" evidence="1">
    <location>
        <begin position="192"/>
        <end position="212"/>
    </location>
</feature>
<evidence type="ECO:0000313" key="2">
    <source>
        <dbReference type="EMBL" id="MDN7244810.1"/>
    </source>
</evidence>
<keyword evidence="1" id="KW-0472">Membrane</keyword>
<sequence length="339" mass="38234">MLVMRQNSFAKWALVLLLLVLTSNFLLYRSPLSSLVIPEETFWVVTGSLIDFAFVAPLLMLAAFRLSLKHFAGFVAGGFVLARFIIPSLYFEPFTFLFYIGIGLEAVVLFAELAFLGLLLYHIPAIVRAIKEKAESPLFTLLPTAYERIKPNLLVNVILSESLIFYYAFCSWKKKPAEGPNLISLHKNSSAIAFYIMLIHAIVIETIGLHWWLHDKSLVLSIVLLILNIYSVVYFVGEIQALRLNPLKITDKKLYVSLGLSKRMTVPLEAIAQLHWGAKADKETLSFIAKDFVEPEPQVIIEFKEPQEAILFFGRTKKVSHIALTVDHPAKLKELLGQG</sequence>
<feature type="transmembrane region" description="Helical" evidence="1">
    <location>
        <begin position="42"/>
        <end position="64"/>
    </location>
</feature>
<reference evidence="2 3" key="1">
    <citation type="submission" date="2023-07" db="EMBL/GenBank/DDBJ databases">
        <title>Novel species in genus Planococcus.</title>
        <authorList>
            <person name="Ning S."/>
        </authorList>
    </citation>
    <scope>NUCLEOTIDE SEQUENCE [LARGE SCALE GENOMIC DNA]</scope>
    <source>
        <strain evidence="2 3">N017</strain>
    </source>
</reference>
<keyword evidence="3" id="KW-1185">Reference proteome</keyword>
<gene>
    <name evidence="2" type="ORF">QWY13_04815</name>
</gene>
<dbReference type="RefSeq" id="WP_301855294.1">
    <property type="nucleotide sequence ID" value="NZ_JAUJWU010000001.1"/>
</dbReference>
<keyword evidence="1" id="KW-1133">Transmembrane helix</keyword>
<accession>A0ABT8NA90</accession>
<organism evidence="2 3">
    <name type="scientific">Planococcus shenhongbingii</name>
    <dbReference type="NCBI Taxonomy" id="3058398"/>
    <lineage>
        <taxon>Bacteria</taxon>
        <taxon>Bacillati</taxon>
        <taxon>Bacillota</taxon>
        <taxon>Bacilli</taxon>
        <taxon>Bacillales</taxon>
        <taxon>Caryophanaceae</taxon>
        <taxon>Planococcus</taxon>
    </lineage>
</organism>
<feature type="transmembrane region" description="Helical" evidence="1">
    <location>
        <begin position="96"/>
        <end position="121"/>
    </location>
</feature>
<dbReference type="EMBL" id="JAUJWU010000001">
    <property type="protein sequence ID" value="MDN7244810.1"/>
    <property type="molecule type" value="Genomic_DNA"/>
</dbReference>
<feature type="transmembrane region" description="Helical" evidence="1">
    <location>
        <begin position="218"/>
        <end position="237"/>
    </location>
</feature>
<evidence type="ECO:0000313" key="3">
    <source>
        <dbReference type="Proteomes" id="UP001172142"/>
    </source>
</evidence>
<comment type="caution">
    <text evidence="2">The sequence shown here is derived from an EMBL/GenBank/DDBJ whole genome shotgun (WGS) entry which is preliminary data.</text>
</comment>
<proteinExistence type="predicted"/>
<protein>
    <submittedName>
        <fullName evidence="2">Beta-carotene 15,15'-monooxygenase</fullName>
    </submittedName>
</protein>
<evidence type="ECO:0000256" key="1">
    <source>
        <dbReference type="SAM" id="Phobius"/>
    </source>
</evidence>